<evidence type="ECO:0000256" key="1">
    <source>
        <dbReference type="SAM" id="MobiDB-lite"/>
    </source>
</evidence>
<dbReference type="Pfam" id="PF04773">
    <property type="entry name" value="FecR"/>
    <property type="match status" value="1"/>
</dbReference>
<feature type="domain" description="FecR protein" evidence="3">
    <location>
        <begin position="60"/>
        <end position="159"/>
    </location>
</feature>
<protein>
    <submittedName>
        <fullName evidence="4">FecR protein</fullName>
    </submittedName>
</protein>
<dbReference type="Proteomes" id="UP000193200">
    <property type="component" value="Unassembled WGS sequence"/>
</dbReference>
<reference evidence="4 5" key="1">
    <citation type="submission" date="2017-03" db="EMBL/GenBank/DDBJ databases">
        <authorList>
            <person name="Afonso C.L."/>
            <person name="Miller P.J."/>
            <person name="Scott M.A."/>
            <person name="Spackman E."/>
            <person name="Goraichik I."/>
            <person name="Dimitrov K.M."/>
            <person name="Suarez D.L."/>
            <person name="Swayne D.E."/>
        </authorList>
    </citation>
    <scope>NUCLEOTIDE SEQUENCE [LARGE SCALE GENOMIC DNA]</scope>
    <source>
        <strain evidence="4 5">CECT 7691</strain>
    </source>
</reference>
<feature type="chain" id="PRO_5012848190" evidence="2">
    <location>
        <begin position="21"/>
        <end position="224"/>
    </location>
</feature>
<accession>A0A1Y5SWR8</accession>
<dbReference type="EMBL" id="FWFR01000001">
    <property type="protein sequence ID" value="SLN50199.1"/>
    <property type="molecule type" value="Genomic_DNA"/>
</dbReference>
<feature type="signal peptide" evidence="2">
    <location>
        <begin position="1"/>
        <end position="20"/>
    </location>
</feature>
<gene>
    <name evidence="4" type="ORF">OCH7691_02205</name>
</gene>
<dbReference type="Gene3D" id="2.60.120.1440">
    <property type="match status" value="1"/>
</dbReference>
<dbReference type="OrthoDB" id="6038785at2"/>
<evidence type="ECO:0000313" key="4">
    <source>
        <dbReference type="EMBL" id="SLN50199.1"/>
    </source>
</evidence>
<proteinExistence type="predicted"/>
<evidence type="ECO:0000256" key="2">
    <source>
        <dbReference type="SAM" id="SignalP"/>
    </source>
</evidence>
<keyword evidence="2" id="KW-0732">Signal</keyword>
<keyword evidence="5" id="KW-1185">Reference proteome</keyword>
<dbReference type="InterPro" id="IPR006860">
    <property type="entry name" value="FecR"/>
</dbReference>
<feature type="region of interest" description="Disordered" evidence="1">
    <location>
        <begin position="191"/>
        <end position="224"/>
    </location>
</feature>
<name>A0A1Y5SWR8_9PROT</name>
<evidence type="ECO:0000259" key="3">
    <source>
        <dbReference type="Pfam" id="PF04773"/>
    </source>
</evidence>
<dbReference type="InParanoid" id="A0A1Y5SWR8"/>
<sequence>MRVFCVAALLAVSASVVPFAASQAEPVGQVTMVKVWAYGTPPTEARRDLYKPDSVDQDEVVETVTSGALHMEFLDQSVLRLGSASTVKLDEFVYNPATTDGQMAVNLSKGVFRFVTGKMTKSGISFTTPSATIGVRGTDFIATVDAAGNTTISVLEGAVDVTPAAGGPGISVAAGQSVTVAMGASSGQIGQAFRNPDVGLDDAGSTPGNDGGENDLGSSSSSEE</sequence>
<evidence type="ECO:0000313" key="5">
    <source>
        <dbReference type="Proteomes" id="UP000193200"/>
    </source>
</evidence>
<dbReference type="PANTHER" id="PTHR38731">
    <property type="entry name" value="LIPL45-RELATED LIPOPROTEIN-RELATED"/>
    <property type="match status" value="1"/>
</dbReference>
<organism evidence="4 5">
    <name type="scientific">Oceanibacterium hippocampi</name>
    <dbReference type="NCBI Taxonomy" id="745714"/>
    <lineage>
        <taxon>Bacteria</taxon>
        <taxon>Pseudomonadati</taxon>
        <taxon>Pseudomonadota</taxon>
        <taxon>Alphaproteobacteria</taxon>
        <taxon>Sneathiellales</taxon>
        <taxon>Sneathiellaceae</taxon>
        <taxon>Oceanibacterium</taxon>
    </lineage>
</organism>
<dbReference type="AlphaFoldDB" id="A0A1Y5SWR8"/>